<protein>
    <recommendedName>
        <fullName evidence="4">Attachment protein</fullName>
    </recommendedName>
</protein>
<dbReference type="PATRIC" id="fig|1526658.3.peg.42"/>
<evidence type="ECO:0008006" key="4">
    <source>
        <dbReference type="Google" id="ProtNLM"/>
    </source>
</evidence>
<keyword evidence="3" id="KW-1185">Reference proteome</keyword>
<dbReference type="RefSeq" id="WP_054210158.1">
    <property type="nucleotide sequence ID" value="NZ_LGSZ01000048.1"/>
</dbReference>
<feature type="compositionally biased region" description="Low complexity" evidence="1">
    <location>
        <begin position="45"/>
        <end position="55"/>
    </location>
</feature>
<dbReference type="OrthoDB" id="9812459at2"/>
<name>A0A0N1FCS4_9HYPH</name>
<dbReference type="Proteomes" id="UP000037822">
    <property type="component" value="Unassembled WGS sequence"/>
</dbReference>
<evidence type="ECO:0000313" key="2">
    <source>
        <dbReference type="EMBL" id="KPH79505.1"/>
    </source>
</evidence>
<dbReference type="Pfam" id="PF18856">
    <property type="entry name" value="baeRF_family12"/>
    <property type="match status" value="1"/>
</dbReference>
<feature type="region of interest" description="Disordered" evidence="1">
    <location>
        <begin position="29"/>
        <end position="63"/>
    </location>
</feature>
<dbReference type="EMBL" id="LGSZ01000048">
    <property type="protein sequence ID" value="KPH79505.1"/>
    <property type="molecule type" value="Genomic_DNA"/>
</dbReference>
<reference evidence="2 3" key="1">
    <citation type="submission" date="2015-07" db="EMBL/GenBank/DDBJ databases">
        <title>Whole genome sequencing of Bosea vaviloviae isolated from cave pool.</title>
        <authorList>
            <person name="Tan N.E.H."/>
            <person name="Lee Y.P."/>
            <person name="Gan H.M."/>
            <person name="Barton H."/>
            <person name="Savka M.A."/>
        </authorList>
    </citation>
    <scope>NUCLEOTIDE SEQUENCE [LARGE SCALE GENOMIC DNA]</scope>
    <source>
        <strain evidence="2 3">SD260</strain>
    </source>
</reference>
<proteinExistence type="predicted"/>
<sequence length="134" mass="14329">MQLPHGTVIALVDGKQFALFRNSGNEADPALAAMPAPDLDEHNRASGAGRDSSSANPTGHQIDEDAHAAAVTVWLNHQVTGQKIEKLVVVASPRTLGEMRRHYHKQLEAALVVELSKNLIGKSGPELLAALQDK</sequence>
<gene>
    <name evidence="2" type="ORF">AE618_16475</name>
</gene>
<dbReference type="InterPro" id="IPR041374">
    <property type="entry name" value="BaeRF_family12"/>
</dbReference>
<evidence type="ECO:0000313" key="3">
    <source>
        <dbReference type="Proteomes" id="UP000037822"/>
    </source>
</evidence>
<comment type="caution">
    <text evidence="2">The sequence shown here is derived from an EMBL/GenBank/DDBJ whole genome shotgun (WGS) entry which is preliminary data.</text>
</comment>
<evidence type="ECO:0000256" key="1">
    <source>
        <dbReference type="SAM" id="MobiDB-lite"/>
    </source>
</evidence>
<organism evidence="2 3">
    <name type="scientific">Bosea vaviloviae</name>
    <dbReference type="NCBI Taxonomy" id="1526658"/>
    <lineage>
        <taxon>Bacteria</taxon>
        <taxon>Pseudomonadati</taxon>
        <taxon>Pseudomonadota</taxon>
        <taxon>Alphaproteobacteria</taxon>
        <taxon>Hyphomicrobiales</taxon>
        <taxon>Boseaceae</taxon>
        <taxon>Bosea</taxon>
    </lineage>
</organism>
<accession>A0A0N1FCS4</accession>
<dbReference type="AlphaFoldDB" id="A0A0N1FCS4"/>